<accession>A0A1R1XMY3</accession>
<dbReference type="Proteomes" id="UP000187429">
    <property type="component" value="Unassembled WGS sequence"/>
</dbReference>
<name>A0A1R1XMY3_9FUNG</name>
<reference evidence="2" key="1">
    <citation type="submission" date="2017-01" db="EMBL/GenBank/DDBJ databases">
        <authorList>
            <person name="Wang Y."/>
            <person name="White M."/>
            <person name="Kvist S."/>
            <person name="Moncalvo J.-M."/>
        </authorList>
    </citation>
    <scope>NUCLEOTIDE SEQUENCE [LARGE SCALE GENOMIC DNA]</scope>
    <source>
        <strain evidence="2">ID-206-W2</strain>
    </source>
</reference>
<keyword evidence="2" id="KW-1185">Reference proteome</keyword>
<sequence length="166" mass="17767">MFPDNLVNTKKCFGFWKLLGLICAGKPLSLLETTSSILNKVDNFSLISSISSPAFSSSLPRSGVYCATITGVGELTGTCANLTTLSPALGVPASCSPHHRLTAALVIASCRNQQVAFLGFPVLLPVRHPARIPRQIALYTVDPAQYHILVLLFINAYQVAIQIAVN</sequence>
<comment type="caution">
    <text evidence="1">The sequence shown here is derived from an EMBL/GenBank/DDBJ whole genome shotgun (WGS) entry which is preliminary data.</text>
</comment>
<organism evidence="1 2">
    <name type="scientific">Smittium culicis</name>
    <dbReference type="NCBI Taxonomy" id="133412"/>
    <lineage>
        <taxon>Eukaryota</taxon>
        <taxon>Fungi</taxon>
        <taxon>Fungi incertae sedis</taxon>
        <taxon>Zoopagomycota</taxon>
        <taxon>Kickxellomycotina</taxon>
        <taxon>Harpellomycetes</taxon>
        <taxon>Harpellales</taxon>
        <taxon>Legeriomycetaceae</taxon>
        <taxon>Smittium</taxon>
    </lineage>
</organism>
<dbReference type="EMBL" id="LSSM01004052">
    <property type="protein sequence ID" value="OMJ15980.1"/>
    <property type="molecule type" value="Genomic_DNA"/>
</dbReference>
<evidence type="ECO:0000313" key="2">
    <source>
        <dbReference type="Proteomes" id="UP000187429"/>
    </source>
</evidence>
<dbReference type="AlphaFoldDB" id="A0A1R1XMY3"/>
<evidence type="ECO:0000313" key="1">
    <source>
        <dbReference type="EMBL" id="OMJ15980.1"/>
    </source>
</evidence>
<gene>
    <name evidence="1" type="ORF">AYI69_g8006</name>
</gene>
<protein>
    <submittedName>
        <fullName evidence="1">Uncharacterized protein</fullName>
    </submittedName>
</protein>
<proteinExistence type="predicted"/>